<evidence type="ECO:0000313" key="1">
    <source>
        <dbReference type="EMBL" id="KAF1912611.1"/>
    </source>
</evidence>
<dbReference type="EMBL" id="ML979140">
    <property type="protein sequence ID" value="KAF1912611.1"/>
    <property type="molecule type" value="Genomic_DNA"/>
</dbReference>
<dbReference type="Proteomes" id="UP000800096">
    <property type="component" value="Unassembled WGS sequence"/>
</dbReference>
<dbReference type="AlphaFoldDB" id="A0A6A5QAG3"/>
<organism evidence="1 2">
    <name type="scientific">Ampelomyces quisqualis</name>
    <name type="common">Powdery mildew agent</name>
    <dbReference type="NCBI Taxonomy" id="50730"/>
    <lineage>
        <taxon>Eukaryota</taxon>
        <taxon>Fungi</taxon>
        <taxon>Dikarya</taxon>
        <taxon>Ascomycota</taxon>
        <taxon>Pezizomycotina</taxon>
        <taxon>Dothideomycetes</taxon>
        <taxon>Pleosporomycetidae</taxon>
        <taxon>Pleosporales</taxon>
        <taxon>Pleosporineae</taxon>
        <taxon>Phaeosphaeriaceae</taxon>
        <taxon>Ampelomyces</taxon>
    </lineage>
</organism>
<name>A0A6A5QAG3_AMPQU</name>
<accession>A0A6A5QAG3</accession>
<keyword evidence="2" id="KW-1185">Reference proteome</keyword>
<proteinExistence type="predicted"/>
<protein>
    <submittedName>
        <fullName evidence="1">Uncharacterized protein</fullName>
    </submittedName>
</protein>
<sequence>MESRYRGAVGFAISFVHFVHSLDRVLVSTSFHPMHNQFVRSTPYTISLYAARDCSAVCLACCLRHSNLLCPCQV</sequence>
<gene>
    <name evidence="1" type="ORF">BDU57DRAFT_523002</name>
</gene>
<evidence type="ECO:0000313" key="2">
    <source>
        <dbReference type="Proteomes" id="UP000800096"/>
    </source>
</evidence>
<reference evidence="1" key="1">
    <citation type="journal article" date="2020" name="Stud. Mycol.">
        <title>101 Dothideomycetes genomes: a test case for predicting lifestyles and emergence of pathogens.</title>
        <authorList>
            <person name="Haridas S."/>
            <person name="Albert R."/>
            <person name="Binder M."/>
            <person name="Bloem J."/>
            <person name="Labutti K."/>
            <person name="Salamov A."/>
            <person name="Andreopoulos B."/>
            <person name="Baker S."/>
            <person name="Barry K."/>
            <person name="Bills G."/>
            <person name="Bluhm B."/>
            <person name="Cannon C."/>
            <person name="Castanera R."/>
            <person name="Culley D."/>
            <person name="Daum C."/>
            <person name="Ezra D."/>
            <person name="Gonzalez J."/>
            <person name="Henrissat B."/>
            <person name="Kuo A."/>
            <person name="Liang C."/>
            <person name="Lipzen A."/>
            <person name="Lutzoni F."/>
            <person name="Magnuson J."/>
            <person name="Mondo S."/>
            <person name="Nolan M."/>
            <person name="Ohm R."/>
            <person name="Pangilinan J."/>
            <person name="Park H.-J."/>
            <person name="Ramirez L."/>
            <person name="Alfaro M."/>
            <person name="Sun H."/>
            <person name="Tritt A."/>
            <person name="Yoshinaga Y."/>
            <person name="Zwiers L.-H."/>
            <person name="Turgeon B."/>
            <person name="Goodwin S."/>
            <person name="Spatafora J."/>
            <person name="Crous P."/>
            <person name="Grigoriev I."/>
        </authorList>
    </citation>
    <scope>NUCLEOTIDE SEQUENCE</scope>
    <source>
        <strain evidence="1">HMLAC05119</strain>
    </source>
</reference>